<evidence type="ECO:0000313" key="2">
    <source>
        <dbReference type="Proteomes" id="UP001140513"/>
    </source>
</evidence>
<comment type="caution">
    <text evidence="1">The sequence shown here is derived from an EMBL/GenBank/DDBJ whole genome shotgun (WGS) entry which is preliminary data.</text>
</comment>
<name>A0A9W8XMM7_9PLEO</name>
<dbReference type="AlphaFoldDB" id="A0A9W8XMM7"/>
<reference evidence="1" key="1">
    <citation type="submission" date="2022-10" db="EMBL/GenBank/DDBJ databases">
        <title>Tapping the CABI collections for fungal endophytes: first genome assemblies for Collariella, Neodidymelliopsis, Ascochyta clinopodiicola, Didymella pomorum, Didymosphaeria variabile, Neocosmospora piperis and Neocucurbitaria cava.</title>
        <authorList>
            <person name="Hill R."/>
        </authorList>
    </citation>
    <scope>NUCLEOTIDE SEQUENCE</scope>
    <source>
        <strain evidence="1">IMI 356815</strain>
    </source>
</reference>
<dbReference type="EMBL" id="JAPEUX010000004">
    <property type="protein sequence ID" value="KAJ4353415.1"/>
    <property type="molecule type" value="Genomic_DNA"/>
</dbReference>
<dbReference type="Proteomes" id="UP001140513">
    <property type="component" value="Unassembled WGS sequence"/>
</dbReference>
<sequence>MATLHTRPEHSFDLDNEYQAHHQLDTDHSGRQVARSNITTMSYLDANSPTPITKVITNKTTDEATKSVHMFALEIALLQYPIAHAKIDSNSKNRLMTIINVRRSQAMSQDPDLFTKVLDEKRSEWSVHWNTWSPWAVHPSFPGSANEEEDKEIKRAKAAAITRFVTEIIILEFYCVNAGLGDEAIKAVIRTVDRCYFLAKSIDAAWHEDILRRKRKEWMSHWLEWASFDELGRLEYGPVHGTEGGTEDTPANLMFGKTVMLIRTDDGQDVLLDAELLAEHVRADYEGLRMAILGGW</sequence>
<protein>
    <submittedName>
        <fullName evidence="1">Uncharacterized protein</fullName>
    </submittedName>
</protein>
<gene>
    <name evidence="1" type="ORF">N0V89_005144</name>
</gene>
<evidence type="ECO:0000313" key="1">
    <source>
        <dbReference type="EMBL" id="KAJ4353415.1"/>
    </source>
</evidence>
<dbReference type="GeneID" id="80908674"/>
<accession>A0A9W8XMM7</accession>
<proteinExistence type="predicted"/>
<dbReference type="RefSeq" id="XP_056071189.1">
    <property type="nucleotide sequence ID" value="XM_056213922.1"/>
</dbReference>
<organism evidence="1 2">
    <name type="scientific">Didymosphaeria variabile</name>
    <dbReference type="NCBI Taxonomy" id="1932322"/>
    <lineage>
        <taxon>Eukaryota</taxon>
        <taxon>Fungi</taxon>
        <taxon>Dikarya</taxon>
        <taxon>Ascomycota</taxon>
        <taxon>Pezizomycotina</taxon>
        <taxon>Dothideomycetes</taxon>
        <taxon>Pleosporomycetidae</taxon>
        <taxon>Pleosporales</taxon>
        <taxon>Massarineae</taxon>
        <taxon>Didymosphaeriaceae</taxon>
        <taxon>Didymosphaeria</taxon>
    </lineage>
</organism>
<keyword evidence="2" id="KW-1185">Reference proteome</keyword>
<dbReference type="OrthoDB" id="10423002at2759"/>